<protein>
    <submittedName>
        <fullName evidence="3">Uncharacterized protein</fullName>
    </submittedName>
</protein>
<dbReference type="InterPro" id="IPR036921">
    <property type="entry name" value="PurM-like_N_sf"/>
</dbReference>
<evidence type="ECO:0000256" key="2">
    <source>
        <dbReference type="ARBA" id="ARBA00022840"/>
    </source>
</evidence>
<sequence>MLLSTSNKMSEKERDTIMPLILEGFKDCAEEAGTSVQGGQTVINPWLIVGGVATSICIPS</sequence>
<dbReference type="GO" id="GO:0004756">
    <property type="term" value="F:selenide, water dikinase activity"/>
    <property type="evidence" value="ECO:0007669"/>
    <property type="project" value="TreeGrafter"/>
</dbReference>
<dbReference type="EMBL" id="CAJOBI010178506">
    <property type="protein sequence ID" value="CAF4916885.1"/>
    <property type="molecule type" value="Genomic_DNA"/>
</dbReference>
<organism evidence="3 4">
    <name type="scientific">Rotaria magnacalcarata</name>
    <dbReference type="NCBI Taxonomy" id="392030"/>
    <lineage>
        <taxon>Eukaryota</taxon>
        <taxon>Metazoa</taxon>
        <taxon>Spiralia</taxon>
        <taxon>Gnathifera</taxon>
        <taxon>Rotifera</taxon>
        <taxon>Eurotatoria</taxon>
        <taxon>Bdelloidea</taxon>
        <taxon>Philodinida</taxon>
        <taxon>Philodinidae</taxon>
        <taxon>Rotaria</taxon>
    </lineage>
</organism>
<dbReference type="SUPFAM" id="SSF55326">
    <property type="entry name" value="PurM N-terminal domain-like"/>
    <property type="match status" value="1"/>
</dbReference>
<evidence type="ECO:0000256" key="1">
    <source>
        <dbReference type="ARBA" id="ARBA00022741"/>
    </source>
</evidence>
<accession>A0A8S3CFX8</accession>
<feature type="non-terminal residue" evidence="3">
    <location>
        <position position="60"/>
    </location>
</feature>
<dbReference type="Gene3D" id="3.30.1330.10">
    <property type="entry name" value="PurM-like, N-terminal domain"/>
    <property type="match status" value="1"/>
</dbReference>
<dbReference type="GO" id="GO:0016260">
    <property type="term" value="P:selenocysteine biosynthetic process"/>
    <property type="evidence" value="ECO:0007669"/>
    <property type="project" value="TreeGrafter"/>
</dbReference>
<dbReference type="AlphaFoldDB" id="A0A8S3CFX8"/>
<dbReference type="GO" id="GO:0005524">
    <property type="term" value="F:ATP binding"/>
    <property type="evidence" value="ECO:0007669"/>
    <property type="project" value="UniProtKB-KW"/>
</dbReference>
<dbReference type="PANTHER" id="PTHR10256:SF0">
    <property type="entry name" value="INACTIVE SELENIDE, WATER DIKINASE-LIKE PROTEIN-RELATED"/>
    <property type="match status" value="1"/>
</dbReference>
<evidence type="ECO:0000313" key="3">
    <source>
        <dbReference type="EMBL" id="CAF4916885.1"/>
    </source>
</evidence>
<dbReference type="PANTHER" id="PTHR10256">
    <property type="entry name" value="SELENIDE, WATER DIKINASE"/>
    <property type="match status" value="1"/>
</dbReference>
<evidence type="ECO:0000313" key="4">
    <source>
        <dbReference type="Proteomes" id="UP000676336"/>
    </source>
</evidence>
<name>A0A8S3CFX8_9BILA</name>
<reference evidence="3" key="1">
    <citation type="submission" date="2021-02" db="EMBL/GenBank/DDBJ databases">
        <authorList>
            <person name="Nowell W R."/>
        </authorList>
    </citation>
    <scope>NUCLEOTIDE SEQUENCE</scope>
</reference>
<dbReference type="GO" id="GO:0005737">
    <property type="term" value="C:cytoplasm"/>
    <property type="evidence" value="ECO:0007669"/>
    <property type="project" value="TreeGrafter"/>
</dbReference>
<proteinExistence type="predicted"/>
<keyword evidence="2" id="KW-0067">ATP-binding</keyword>
<gene>
    <name evidence="3" type="ORF">SMN809_LOCUS52509</name>
</gene>
<dbReference type="Proteomes" id="UP000676336">
    <property type="component" value="Unassembled WGS sequence"/>
</dbReference>
<comment type="caution">
    <text evidence="3">The sequence shown here is derived from an EMBL/GenBank/DDBJ whole genome shotgun (WGS) entry which is preliminary data.</text>
</comment>
<dbReference type="InterPro" id="IPR004536">
    <property type="entry name" value="SPS/SelD"/>
</dbReference>
<keyword evidence="1" id="KW-0547">Nucleotide-binding</keyword>